<dbReference type="Pfam" id="PF20183">
    <property type="entry name" value="DUF6546"/>
    <property type="match status" value="1"/>
</dbReference>
<dbReference type="InterPro" id="IPR046676">
    <property type="entry name" value="DUF6546"/>
</dbReference>
<evidence type="ECO:0000313" key="2">
    <source>
        <dbReference type="EMBL" id="KAK2604574.1"/>
    </source>
</evidence>
<dbReference type="Proteomes" id="UP001265746">
    <property type="component" value="Unassembled WGS sequence"/>
</dbReference>
<accession>A0AAD9SBC5</accession>
<protein>
    <recommendedName>
        <fullName evidence="1">DUF6546 domain-containing protein</fullName>
    </recommendedName>
</protein>
<sequence length="540" mass="62530">MLAWPDTKPPVIEVTRPQTAPVFARYSTISRQWQSLIEPILFKRLILNQHDMDCFGRTVTGPRTAFVQHIWLRIVLPAYDCKSCRKEESEEEIVSHNLDYTNAIWQLFGFLSSSAWNEKRHHSAKGITLELSAHSLTDTAHFGKDLKMRSNDTAWGDKNERRVWIPWLTHDDVLHDWQEGRKCRSVVPTGAKRRLFGPPRGLCLDRDASFVRLRGAELPEVNAIHALVIRRQFYRAFSIRKGLAKIFRSLPRLQELVYEPWRGPPADLCGLDGIPAVQNDPSRPHAQLLYMDTARLTRDFDHMHFFSKVLSDKPNLKRVSIFEDVDDVFFDANPRTMADPKTYQPSSEIARYLARLSQNLEELHASQNVDANDFFASHSVLSGDERLEWKSLKYLSLTSTRLPSLASRPNIGDSVICWAAKAAERMPRLEVMELWSSQRFGFATIFRFERRERQPRIQLLSTRPSHLTEIEEAHWQRVVDHLYPGLGVWLEVEVTLLDMPTILGPASVIDLLMLKDRVLHPVSLRQMHTEDQRRKVTYEL</sequence>
<feature type="domain" description="DUF6546" evidence="1">
    <location>
        <begin position="314"/>
        <end position="520"/>
    </location>
</feature>
<evidence type="ECO:0000313" key="3">
    <source>
        <dbReference type="Proteomes" id="UP001265746"/>
    </source>
</evidence>
<keyword evidence="3" id="KW-1185">Reference proteome</keyword>
<comment type="caution">
    <text evidence="2">The sequence shown here is derived from an EMBL/GenBank/DDBJ whole genome shotgun (WGS) entry which is preliminary data.</text>
</comment>
<name>A0AAD9SBC5_PHOAM</name>
<evidence type="ECO:0000259" key="1">
    <source>
        <dbReference type="Pfam" id="PF20183"/>
    </source>
</evidence>
<proteinExistence type="predicted"/>
<organism evidence="2 3">
    <name type="scientific">Phomopsis amygdali</name>
    <name type="common">Fusicoccum amygdali</name>
    <dbReference type="NCBI Taxonomy" id="1214568"/>
    <lineage>
        <taxon>Eukaryota</taxon>
        <taxon>Fungi</taxon>
        <taxon>Dikarya</taxon>
        <taxon>Ascomycota</taxon>
        <taxon>Pezizomycotina</taxon>
        <taxon>Sordariomycetes</taxon>
        <taxon>Sordariomycetidae</taxon>
        <taxon>Diaporthales</taxon>
        <taxon>Diaporthaceae</taxon>
        <taxon>Diaporthe</taxon>
    </lineage>
</organism>
<gene>
    <name evidence="2" type="ORF">N8I77_007491</name>
</gene>
<dbReference type="AlphaFoldDB" id="A0AAD9SBC5"/>
<dbReference type="EMBL" id="JAUJFL010000004">
    <property type="protein sequence ID" value="KAK2604574.1"/>
    <property type="molecule type" value="Genomic_DNA"/>
</dbReference>
<reference evidence="2" key="1">
    <citation type="submission" date="2023-06" db="EMBL/GenBank/DDBJ databases">
        <authorList>
            <person name="Noh H."/>
        </authorList>
    </citation>
    <scope>NUCLEOTIDE SEQUENCE</scope>
    <source>
        <strain evidence="2">DUCC20226</strain>
    </source>
</reference>